<feature type="domain" description="START" evidence="2">
    <location>
        <begin position="95"/>
        <end position="294"/>
    </location>
</feature>
<dbReference type="InterPro" id="IPR002913">
    <property type="entry name" value="START_lipid-bd_dom"/>
</dbReference>
<gene>
    <name evidence="3" type="ORF">QBZ16_002847</name>
</gene>
<accession>A0AAD9MNN5</accession>
<dbReference type="EMBL" id="JASFZW010000003">
    <property type="protein sequence ID" value="KAK2079156.1"/>
    <property type="molecule type" value="Genomic_DNA"/>
</dbReference>
<feature type="compositionally biased region" description="Polar residues" evidence="1">
    <location>
        <begin position="354"/>
        <end position="379"/>
    </location>
</feature>
<feature type="region of interest" description="Disordered" evidence="1">
    <location>
        <begin position="404"/>
        <end position="437"/>
    </location>
</feature>
<feature type="region of interest" description="Disordered" evidence="1">
    <location>
        <begin position="468"/>
        <end position="488"/>
    </location>
</feature>
<organism evidence="3 4">
    <name type="scientific">Prototheca wickerhamii</name>
    <dbReference type="NCBI Taxonomy" id="3111"/>
    <lineage>
        <taxon>Eukaryota</taxon>
        <taxon>Viridiplantae</taxon>
        <taxon>Chlorophyta</taxon>
        <taxon>core chlorophytes</taxon>
        <taxon>Trebouxiophyceae</taxon>
        <taxon>Chlorellales</taxon>
        <taxon>Chlorellaceae</taxon>
        <taxon>Prototheca</taxon>
    </lineage>
</organism>
<dbReference type="Pfam" id="PF01852">
    <property type="entry name" value="START"/>
    <property type="match status" value="1"/>
</dbReference>
<evidence type="ECO:0000259" key="2">
    <source>
        <dbReference type="PROSITE" id="PS50848"/>
    </source>
</evidence>
<keyword evidence="4" id="KW-1185">Reference proteome</keyword>
<dbReference type="GO" id="GO:0008289">
    <property type="term" value="F:lipid binding"/>
    <property type="evidence" value="ECO:0007669"/>
    <property type="project" value="InterPro"/>
</dbReference>
<proteinExistence type="predicted"/>
<evidence type="ECO:0000313" key="3">
    <source>
        <dbReference type="EMBL" id="KAK2079156.1"/>
    </source>
</evidence>
<dbReference type="GO" id="GO:0005737">
    <property type="term" value="C:cytoplasm"/>
    <property type="evidence" value="ECO:0007669"/>
    <property type="project" value="UniProtKB-ARBA"/>
</dbReference>
<dbReference type="AlphaFoldDB" id="A0AAD9MNN5"/>
<reference evidence="3" key="1">
    <citation type="submission" date="2021-01" db="EMBL/GenBank/DDBJ databases">
        <authorList>
            <person name="Eckstrom K.M.E."/>
        </authorList>
    </citation>
    <scope>NUCLEOTIDE SEQUENCE</scope>
    <source>
        <strain evidence="3">UVCC 0001</strain>
    </source>
</reference>
<comment type="caution">
    <text evidence="3">The sequence shown here is derived from an EMBL/GenBank/DDBJ whole genome shotgun (WGS) entry which is preliminary data.</text>
</comment>
<dbReference type="InterPro" id="IPR051213">
    <property type="entry name" value="START_lipid_transfer"/>
</dbReference>
<dbReference type="Gene3D" id="3.30.530.20">
    <property type="match status" value="1"/>
</dbReference>
<dbReference type="InterPro" id="IPR023393">
    <property type="entry name" value="START-like_dom_sf"/>
</dbReference>
<dbReference type="PANTHER" id="PTHR19308">
    <property type="entry name" value="PHOSPHATIDYLCHOLINE TRANSFER PROTEIN"/>
    <property type="match status" value="1"/>
</dbReference>
<protein>
    <recommendedName>
        <fullName evidence="2">START domain-containing protein</fullName>
    </recommendedName>
</protein>
<dbReference type="SUPFAM" id="SSF55961">
    <property type="entry name" value="Bet v1-like"/>
    <property type="match status" value="1"/>
</dbReference>
<feature type="region of interest" description="Disordered" evidence="1">
    <location>
        <begin position="345"/>
        <end position="379"/>
    </location>
</feature>
<dbReference type="PROSITE" id="PS50848">
    <property type="entry name" value="START"/>
    <property type="match status" value="1"/>
</dbReference>
<evidence type="ECO:0000313" key="4">
    <source>
        <dbReference type="Proteomes" id="UP001255856"/>
    </source>
</evidence>
<name>A0AAD9MNN5_PROWI</name>
<evidence type="ECO:0000256" key="1">
    <source>
        <dbReference type="SAM" id="MobiDB-lite"/>
    </source>
</evidence>
<feature type="compositionally biased region" description="Low complexity" evidence="1">
    <location>
        <begin position="404"/>
        <end position="413"/>
    </location>
</feature>
<dbReference type="PANTHER" id="PTHR19308:SF39">
    <property type="entry name" value="PHOSPHATIDYLCHOLINE TRANSFER PROTEIN"/>
    <property type="match status" value="1"/>
</dbReference>
<dbReference type="Proteomes" id="UP001255856">
    <property type="component" value="Unassembled WGS sequence"/>
</dbReference>
<sequence>MPEVIVRLCPPGTFRTLLLSSWRAMARRVALALRRCSDGAALVAAEGDVVELESAHQPLPSGEGDPFVPRGRDWWVDERDLEQFRASCERAPGPEEPAWEAVLRKEWDGCTYVAERRARPGGLSGTEYRSTTLVRGASAEAVMDFYLDDDVRAVWDAMITQHSLVSSLPARPGQERCQVVRWLRTFPLSVVSSREYLLARRVLRAAPEGAAPGAPEALYAVTRAIDHPAVPHRSGVVRMEDAYSMWRSRDVEWPGEPGCPAAETVLLHFEDLKIAENVARFAVRHGMQSFIKRMLPEQRAFLDRRALRGIDPRDVDPASYGFRQAACRVDGELVDALAAGVGVGRDEPAGRLSPASSGSLDNNSLETESTLSGRSTRSLPSARRLTTMVLASSIAIFLARSGTRSSSGAGARGPLRRRRRARSVKDADSAFDPDEDVALSPSASALSLAGLDGAPSASKHGARLRLARLSARGKQPTAVPLSDGDLSS</sequence>